<dbReference type="SUPFAM" id="SSF109604">
    <property type="entry name" value="HD-domain/PDEase-like"/>
    <property type="match status" value="2"/>
</dbReference>
<feature type="domain" description="HD" evidence="1">
    <location>
        <begin position="23"/>
        <end position="139"/>
    </location>
</feature>
<dbReference type="InterPro" id="IPR006674">
    <property type="entry name" value="HD_domain"/>
</dbReference>
<dbReference type="SMART" id="SM00471">
    <property type="entry name" value="HDc"/>
    <property type="match status" value="2"/>
</dbReference>
<gene>
    <name evidence="3" type="ORF">ASN18_3283</name>
</gene>
<keyword evidence="3" id="KW-0378">Hydrolase</keyword>
<organism evidence="3 4">
    <name type="scientific">Candidatus Magnetominusculus xianensis</name>
    <dbReference type="NCBI Taxonomy" id="1748249"/>
    <lineage>
        <taxon>Bacteria</taxon>
        <taxon>Pseudomonadati</taxon>
        <taxon>Nitrospirota</taxon>
        <taxon>Nitrospiria</taxon>
        <taxon>Nitrospirales</taxon>
        <taxon>Nitrospiraceae</taxon>
        <taxon>Candidatus Magnetominusculus</taxon>
    </lineage>
</organism>
<evidence type="ECO:0000259" key="1">
    <source>
        <dbReference type="PROSITE" id="PS51831"/>
    </source>
</evidence>
<dbReference type="EMBL" id="LNQR01000134">
    <property type="protein sequence ID" value="KWT74998.1"/>
    <property type="molecule type" value="Genomic_DNA"/>
</dbReference>
<dbReference type="EC" id="3.1.4.52" evidence="3"/>
<accession>A0ABR5SCT5</accession>
<dbReference type="GO" id="GO:0071111">
    <property type="term" value="F:cyclic-guanylate-specific phosphodiesterase activity"/>
    <property type="evidence" value="ECO:0007669"/>
    <property type="project" value="UniProtKB-EC"/>
</dbReference>
<name>A0ABR5SCT5_9BACT</name>
<feature type="domain" description="HD-GYP" evidence="2">
    <location>
        <begin position="1"/>
        <end position="189"/>
    </location>
</feature>
<evidence type="ECO:0000259" key="2">
    <source>
        <dbReference type="PROSITE" id="PS51832"/>
    </source>
</evidence>
<dbReference type="PANTHER" id="PTHR43155">
    <property type="entry name" value="CYCLIC DI-GMP PHOSPHODIESTERASE PA4108-RELATED"/>
    <property type="match status" value="1"/>
</dbReference>
<comment type="caution">
    <text evidence="3">The sequence shown here is derived from an EMBL/GenBank/DDBJ whole genome shotgun (WGS) entry which is preliminary data.</text>
</comment>
<dbReference type="PROSITE" id="PS51831">
    <property type="entry name" value="HD"/>
    <property type="match status" value="1"/>
</dbReference>
<dbReference type="Gene3D" id="1.10.3210.10">
    <property type="entry name" value="Hypothetical protein af1432"/>
    <property type="match status" value="2"/>
</dbReference>
<feature type="domain" description="HD-GYP" evidence="2">
    <location>
        <begin position="207"/>
        <end position="403"/>
    </location>
</feature>
<sequence length="429" mass="48621">MKVKLGALLTTFSKTLDIVDKTLSNHHLRVSIIADDIAKAYGLSLKVRKDIFIAATLHDIGVFSLREKHMIAEYDIKNPFEHSEKGYSLMKDFAVLSNIAPIVRHHHIRWEEGRGYYSGEEKVHIGAHIIHLADRIEILLNKNTEVLNQKDPIVKAVMSRSNILFDPRLVEVFADISEKECFWFDATYSELEELILNREVLPEKELNIDELEETARLFSHIIDFRSEFTAVHSAGVSAVARALSRFVGFSSLECRLMAIAGHLHDIGKLAVPTELLEKPAKLDDEQMNVMKSHVYFSYRILESVKGLETINMWASFHHERMDAKGYPFHLKGDTLPIGSRIMAVADVLTAISEDRPYRKGMDKDTALSLLESLGSNNVLDREIIKTAAANFNYLNELRQDVQKIVKGEYESLKNNDSLSETCLSTLQGV</sequence>
<dbReference type="PANTHER" id="PTHR43155:SF1">
    <property type="entry name" value="3'3'-CGAMP-SPECIFIC PHOSPHODIESTERASE 1"/>
    <property type="match status" value="1"/>
</dbReference>
<protein>
    <submittedName>
        <fullName evidence="3">Phosphohydrolase</fullName>
        <ecNumber evidence="3">3.1.4.52</ecNumber>
    </submittedName>
</protein>
<keyword evidence="4" id="KW-1185">Reference proteome</keyword>
<evidence type="ECO:0000313" key="4">
    <source>
        <dbReference type="Proteomes" id="UP000060487"/>
    </source>
</evidence>
<dbReference type="CDD" id="cd00077">
    <property type="entry name" value="HDc"/>
    <property type="match status" value="2"/>
</dbReference>
<dbReference type="InterPro" id="IPR003607">
    <property type="entry name" value="HD/PDEase_dom"/>
</dbReference>
<dbReference type="PROSITE" id="PS51832">
    <property type="entry name" value="HD_GYP"/>
    <property type="match status" value="2"/>
</dbReference>
<dbReference type="InterPro" id="IPR037522">
    <property type="entry name" value="HD_GYP_dom"/>
</dbReference>
<reference evidence="3 4" key="1">
    <citation type="submission" date="2015-11" db="EMBL/GenBank/DDBJ databases">
        <authorList>
            <person name="Lin W."/>
        </authorList>
    </citation>
    <scope>NUCLEOTIDE SEQUENCE [LARGE SCALE GENOMIC DNA]</scope>
    <source>
        <strain evidence="3 4">HCH-1</strain>
    </source>
</reference>
<dbReference type="Pfam" id="PF01966">
    <property type="entry name" value="HD"/>
    <property type="match status" value="1"/>
</dbReference>
<evidence type="ECO:0000313" key="3">
    <source>
        <dbReference type="EMBL" id="KWT74998.1"/>
    </source>
</evidence>
<dbReference type="Proteomes" id="UP000060487">
    <property type="component" value="Unassembled WGS sequence"/>
</dbReference>
<dbReference type="Pfam" id="PF13487">
    <property type="entry name" value="HD_5"/>
    <property type="match status" value="1"/>
</dbReference>
<proteinExistence type="predicted"/>